<dbReference type="OMA" id="RACPLHT"/>
<dbReference type="InterPro" id="IPR000198">
    <property type="entry name" value="RhoGAP_dom"/>
</dbReference>
<evidence type="ECO:0000313" key="4">
    <source>
        <dbReference type="Proteomes" id="UP000694409"/>
    </source>
</evidence>
<dbReference type="SUPFAM" id="SSF48350">
    <property type="entry name" value="GTPase activation domain, GAP"/>
    <property type="match status" value="1"/>
</dbReference>
<feature type="region of interest" description="Disordered" evidence="1">
    <location>
        <begin position="382"/>
        <end position="425"/>
    </location>
</feature>
<dbReference type="GeneTree" id="ENSGT00940000157982"/>
<reference evidence="3" key="2">
    <citation type="submission" date="2025-09" db="UniProtKB">
        <authorList>
            <consortium name="Ensembl"/>
        </authorList>
    </citation>
    <scope>IDENTIFICATION</scope>
</reference>
<dbReference type="GO" id="GO:0007165">
    <property type="term" value="P:signal transduction"/>
    <property type="evidence" value="ECO:0007669"/>
    <property type="project" value="InterPro"/>
</dbReference>
<dbReference type="PANTHER" id="PTHR23175:SF5">
    <property type="entry name" value="RHO GTPASE-ACTIVATING PROTEIN 23"/>
    <property type="match status" value="1"/>
</dbReference>
<organism evidence="3 4">
    <name type="scientific">Serinus canaria</name>
    <name type="common">Island canary</name>
    <name type="synonym">Fringilla canaria</name>
    <dbReference type="NCBI Taxonomy" id="9135"/>
    <lineage>
        <taxon>Eukaryota</taxon>
        <taxon>Metazoa</taxon>
        <taxon>Chordata</taxon>
        <taxon>Craniata</taxon>
        <taxon>Vertebrata</taxon>
        <taxon>Euteleostomi</taxon>
        <taxon>Archelosauria</taxon>
        <taxon>Archosauria</taxon>
        <taxon>Dinosauria</taxon>
        <taxon>Saurischia</taxon>
        <taxon>Theropoda</taxon>
        <taxon>Coelurosauria</taxon>
        <taxon>Aves</taxon>
        <taxon>Neognathae</taxon>
        <taxon>Neoaves</taxon>
        <taxon>Telluraves</taxon>
        <taxon>Australaves</taxon>
        <taxon>Passeriformes</taxon>
        <taxon>Passeroidea</taxon>
        <taxon>Fringillidae</taxon>
        <taxon>Carduelinae</taxon>
        <taxon>Serinus</taxon>
    </lineage>
</organism>
<protein>
    <recommendedName>
        <fullName evidence="2">Rho-GAP domain-containing protein</fullName>
    </recommendedName>
</protein>
<evidence type="ECO:0000256" key="1">
    <source>
        <dbReference type="SAM" id="MobiDB-lite"/>
    </source>
</evidence>
<evidence type="ECO:0000313" key="3">
    <source>
        <dbReference type="Ensembl" id="ENSSCAP00000009796.1"/>
    </source>
</evidence>
<dbReference type="InterPro" id="IPR008936">
    <property type="entry name" value="Rho_GTPase_activation_prot"/>
</dbReference>
<feature type="domain" description="Rho-GAP" evidence="2">
    <location>
        <begin position="259"/>
        <end position="425"/>
    </location>
</feature>
<dbReference type="Proteomes" id="UP000694409">
    <property type="component" value="Unassembled WGS sequence"/>
</dbReference>
<proteinExistence type="predicted"/>
<dbReference type="AlphaFoldDB" id="A0A8C9UBG4"/>
<sequence>MVLPGRNRCSRLEHLELSGQTRCCQEHPAGMAPCPCWLCGAGRAVPGRRGPAEVCVPWKDTPVSGPDPAPWPGAMDSSGAVPGQRGPGAALAWCRPVPGRAWTCPGLSGGRAAQALPSPLLSASPGPRFCQPSPYQQEVKRLPESEPCGHQARLVAQGPSWAGDPSRVPEAGGNQCAPVPPAGRGCHKRCVGHPEPQTRVLGVPWAAVVLVHAGLLFPFTPSDPVGFSPTPDESSSQKAPWGINIMKKNKKSAPRAFGVRLEDCQPAPDNKNVPLIVEACCKVVEDRGLEYMGIYRVPGNNAVVSSLQEQLNKGATEINLQDERWQDLNVISSLLKSFFRKLPEPLFTDDKYNDFIEANRIEDASERMRTLRKLVGTWDRGWGGDTALEPPSGGDSEQRGDPTCPHRSGTCQATTTRRSSSWWGT</sequence>
<feature type="compositionally biased region" description="Low complexity" evidence="1">
    <location>
        <begin position="414"/>
        <end position="425"/>
    </location>
</feature>
<accession>A0A8C9UBG4</accession>
<name>A0A8C9UBG4_SERCA</name>
<dbReference type="Ensembl" id="ENSSCAT00000011070.1">
    <property type="protein sequence ID" value="ENSSCAP00000009796.1"/>
    <property type="gene ID" value="ENSSCAG00000007453.1"/>
</dbReference>
<reference evidence="3" key="1">
    <citation type="submission" date="2025-08" db="UniProtKB">
        <authorList>
            <consortium name="Ensembl"/>
        </authorList>
    </citation>
    <scope>IDENTIFICATION</scope>
</reference>
<dbReference type="SMART" id="SM00324">
    <property type="entry name" value="RhoGAP"/>
    <property type="match status" value="1"/>
</dbReference>
<keyword evidence="4" id="KW-1185">Reference proteome</keyword>
<dbReference type="Gene3D" id="1.10.555.10">
    <property type="entry name" value="Rho GTPase activation protein"/>
    <property type="match status" value="1"/>
</dbReference>
<dbReference type="PROSITE" id="PS50238">
    <property type="entry name" value="RHOGAP"/>
    <property type="match status" value="1"/>
</dbReference>
<dbReference type="Pfam" id="PF00620">
    <property type="entry name" value="RhoGAP"/>
    <property type="match status" value="1"/>
</dbReference>
<evidence type="ECO:0000259" key="2">
    <source>
        <dbReference type="PROSITE" id="PS50238"/>
    </source>
</evidence>
<dbReference type="PANTHER" id="PTHR23175">
    <property type="entry name" value="PDZ DOMAIN-CONTAINING PROTEIN"/>
    <property type="match status" value="1"/>
</dbReference>